<evidence type="ECO:0000256" key="2">
    <source>
        <dbReference type="SAM" id="MobiDB-lite"/>
    </source>
</evidence>
<dbReference type="EMBL" id="QZBS01000349">
    <property type="protein sequence ID" value="THZ66606.1"/>
    <property type="molecule type" value="Genomic_DNA"/>
</dbReference>
<feature type="region of interest" description="Disordered" evidence="2">
    <location>
        <begin position="221"/>
        <end position="243"/>
    </location>
</feature>
<feature type="region of interest" description="Disordered" evidence="2">
    <location>
        <begin position="459"/>
        <end position="479"/>
    </location>
</feature>
<feature type="compositionally biased region" description="Low complexity" evidence="2">
    <location>
        <begin position="461"/>
        <end position="470"/>
    </location>
</feature>
<feature type="coiled-coil region" evidence="1">
    <location>
        <begin position="33"/>
        <end position="67"/>
    </location>
</feature>
<feature type="coiled-coil region" evidence="1">
    <location>
        <begin position="257"/>
        <end position="294"/>
    </location>
</feature>
<feature type="compositionally biased region" description="Polar residues" evidence="2">
    <location>
        <begin position="221"/>
        <end position="231"/>
    </location>
</feature>
<sequence>MCDSTKVLPEKIARHEAKERAKSQHEFRLEWALLQEQKKSEKLYRLLREEEKRNEELFGALETSRKKCRETKAKLLNKTLSEEIELRSIKNTLPTRTDGRKKGSKSVAKIEREMITLWYIDSTGRQLVKIYKDTPMSMPLVNFREIHPNTFSKTGSYSYGNTIKFEVPLIFDDDTPESRAYETLLKSNSCINSVVMKLADLDIPSLRDSLTTFYAQPASNLGMSSRSQPRQNGRRSRKWVSDHESDRGDYMKWFSSEKEKEDLLELLQKEQANYQKLEVDYQDLLERFEALQMSSLRSEITSVDGIMTPDTTLPSFTSDAETIRPDGPVERASVILSFIYPGKSSCDQGKALLKMYRDTPMNEALSHYRRKHPDVTFKTRGSRKNSGQYVDIFETDTANSLHLQQFDEIHVFPNGSSPHLIDLTAPPKGWSNPFSWFRSKTSKENGRCGVETVVQNMKNEASASAAPPKYSKAHMKHRN</sequence>
<protein>
    <submittedName>
        <fullName evidence="3">Uncharacterized protein</fullName>
    </submittedName>
</protein>
<accession>A0A4V6TIV7</accession>
<reference evidence="3 4" key="1">
    <citation type="submission" date="2018-10" db="EMBL/GenBank/DDBJ databases">
        <title>Fifty Aureobasidium pullulans genomes reveal a recombining polyextremotolerant generalist.</title>
        <authorList>
            <person name="Gostincar C."/>
            <person name="Turk M."/>
            <person name="Zajc J."/>
            <person name="Gunde-Cimerman N."/>
        </authorList>
    </citation>
    <scope>NUCLEOTIDE SEQUENCE [LARGE SCALE GENOMIC DNA]</scope>
    <source>
        <strain evidence="3 4">EXF-3519</strain>
    </source>
</reference>
<evidence type="ECO:0000313" key="3">
    <source>
        <dbReference type="EMBL" id="THZ66606.1"/>
    </source>
</evidence>
<evidence type="ECO:0000313" key="4">
    <source>
        <dbReference type="Proteomes" id="UP000309734"/>
    </source>
</evidence>
<dbReference type="AlphaFoldDB" id="A0A4V6TIV7"/>
<organism evidence="3 4">
    <name type="scientific">Aureobasidium pullulans</name>
    <name type="common">Black yeast</name>
    <name type="synonym">Pullularia pullulans</name>
    <dbReference type="NCBI Taxonomy" id="5580"/>
    <lineage>
        <taxon>Eukaryota</taxon>
        <taxon>Fungi</taxon>
        <taxon>Dikarya</taxon>
        <taxon>Ascomycota</taxon>
        <taxon>Pezizomycotina</taxon>
        <taxon>Dothideomycetes</taxon>
        <taxon>Dothideomycetidae</taxon>
        <taxon>Dothideales</taxon>
        <taxon>Saccotheciaceae</taxon>
        <taxon>Aureobasidium</taxon>
    </lineage>
</organism>
<name>A0A4V6TIV7_AURPU</name>
<gene>
    <name evidence="3" type="ORF">D6C85_07988</name>
</gene>
<keyword evidence="1" id="KW-0175">Coiled coil</keyword>
<evidence type="ECO:0000256" key="1">
    <source>
        <dbReference type="SAM" id="Coils"/>
    </source>
</evidence>
<proteinExistence type="predicted"/>
<dbReference type="Proteomes" id="UP000309734">
    <property type="component" value="Unassembled WGS sequence"/>
</dbReference>
<comment type="caution">
    <text evidence="3">The sequence shown here is derived from an EMBL/GenBank/DDBJ whole genome shotgun (WGS) entry which is preliminary data.</text>
</comment>